<keyword evidence="2" id="KW-1185">Reference proteome</keyword>
<protein>
    <submittedName>
        <fullName evidence="1">Uncharacterized protein</fullName>
    </submittedName>
</protein>
<comment type="caution">
    <text evidence="1">The sequence shown here is derived from an EMBL/GenBank/DDBJ whole genome shotgun (WGS) entry which is preliminary data.</text>
</comment>
<organism evidence="1 2">
    <name type="scientific">Protopolystoma xenopodis</name>
    <dbReference type="NCBI Taxonomy" id="117903"/>
    <lineage>
        <taxon>Eukaryota</taxon>
        <taxon>Metazoa</taxon>
        <taxon>Spiralia</taxon>
        <taxon>Lophotrochozoa</taxon>
        <taxon>Platyhelminthes</taxon>
        <taxon>Monogenea</taxon>
        <taxon>Polyopisthocotylea</taxon>
        <taxon>Polystomatidea</taxon>
        <taxon>Polystomatidae</taxon>
        <taxon>Protopolystoma</taxon>
    </lineage>
</organism>
<reference evidence="1" key="1">
    <citation type="submission" date="2018-11" db="EMBL/GenBank/DDBJ databases">
        <authorList>
            <consortium name="Pathogen Informatics"/>
        </authorList>
    </citation>
    <scope>NUCLEOTIDE SEQUENCE</scope>
</reference>
<evidence type="ECO:0000313" key="1">
    <source>
        <dbReference type="EMBL" id="VEL29282.1"/>
    </source>
</evidence>
<dbReference type="EMBL" id="CAAALY010101796">
    <property type="protein sequence ID" value="VEL29282.1"/>
    <property type="molecule type" value="Genomic_DNA"/>
</dbReference>
<dbReference type="AlphaFoldDB" id="A0A448X6D7"/>
<gene>
    <name evidence="1" type="ORF">PXEA_LOCUS22722</name>
</gene>
<name>A0A448X6D7_9PLAT</name>
<dbReference type="Proteomes" id="UP000784294">
    <property type="component" value="Unassembled WGS sequence"/>
</dbReference>
<sequence length="74" mass="8250">MMLRSTMSLPGRRVGRLELEFIHATICRVECSVAKPTEPSRSVPRLLGEQRDNGLSKCTGENNTKCHSPLRLAL</sequence>
<evidence type="ECO:0000313" key="2">
    <source>
        <dbReference type="Proteomes" id="UP000784294"/>
    </source>
</evidence>
<accession>A0A448X6D7</accession>
<proteinExistence type="predicted"/>